<keyword evidence="2" id="KW-1185">Reference proteome</keyword>
<dbReference type="AlphaFoldDB" id="A0A7I8LD14"/>
<proteinExistence type="predicted"/>
<evidence type="ECO:0000313" key="2">
    <source>
        <dbReference type="Proteomes" id="UP000663760"/>
    </source>
</evidence>
<sequence length="171" mass="19334">MYRRRPGGEADLLRTDIVNDLHSPLLDVPNDCHVAGLLVPGERKADLTFLDGEEHPRRLQGHVGAVVVEGDRRNQDVLHAAEIVAGVQQIGGLRRGVLRHGAAKGRAEGAVRRRWQAGDDGPGVDDGARLEDRRRHRYGMPADADPDQVEEVQRRLLRVAEHWRIRRRRRR</sequence>
<reference evidence="1" key="1">
    <citation type="submission" date="2020-02" db="EMBL/GenBank/DDBJ databases">
        <authorList>
            <person name="Scholz U."/>
            <person name="Mascher M."/>
            <person name="Fiebig A."/>
        </authorList>
    </citation>
    <scope>NUCLEOTIDE SEQUENCE</scope>
</reference>
<organism evidence="1 2">
    <name type="scientific">Spirodela intermedia</name>
    <name type="common">Intermediate duckweed</name>
    <dbReference type="NCBI Taxonomy" id="51605"/>
    <lineage>
        <taxon>Eukaryota</taxon>
        <taxon>Viridiplantae</taxon>
        <taxon>Streptophyta</taxon>
        <taxon>Embryophyta</taxon>
        <taxon>Tracheophyta</taxon>
        <taxon>Spermatophyta</taxon>
        <taxon>Magnoliopsida</taxon>
        <taxon>Liliopsida</taxon>
        <taxon>Araceae</taxon>
        <taxon>Lemnoideae</taxon>
        <taxon>Spirodela</taxon>
    </lineage>
</organism>
<name>A0A7I8LD14_SPIIN</name>
<protein>
    <submittedName>
        <fullName evidence="1">Uncharacterized protein</fullName>
    </submittedName>
</protein>
<dbReference type="Proteomes" id="UP000663760">
    <property type="component" value="Chromosome 14"/>
</dbReference>
<dbReference type="EMBL" id="LR746277">
    <property type="protein sequence ID" value="CAA7407899.1"/>
    <property type="molecule type" value="Genomic_DNA"/>
</dbReference>
<evidence type="ECO:0000313" key="1">
    <source>
        <dbReference type="EMBL" id="CAA7407899.1"/>
    </source>
</evidence>
<accession>A0A7I8LD14</accession>
<gene>
    <name evidence="1" type="ORF">SI8410_14018577</name>
</gene>